<organism evidence="9 10">
    <name type="scientific">Microbispora oryzae</name>
    <dbReference type="NCBI Taxonomy" id="2806554"/>
    <lineage>
        <taxon>Bacteria</taxon>
        <taxon>Bacillati</taxon>
        <taxon>Actinomycetota</taxon>
        <taxon>Actinomycetes</taxon>
        <taxon>Streptosporangiales</taxon>
        <taxon>Streptosporangiaceae</taxon>
        <taxon>Microbispora</taxon>
    </lineage>
</organism>
<gene>
    <name evidence="9" type="ORF">JOL79_28800</name>
</gene>
<feature type="transmembrane region" description="Helical" evidence="7">
    <location>
        <begin position="54"/>
        <end position="76"/>
    </location>
</feature>
<feature type="transmembrane region" description="Helical" evidence="7">
    <location>
        <begin position="291"/>
        <end position="312"/>
    </location>
</feature>
<evidence type="ECO:0000313" key="10">
    <source>
        <dbReference type="Proteomes" id="UP000674234"/>
    </source>
</evidence>
<feature type="transmembrane region" description="Helical" evidence="7">
    <location>
        <begin position="318"/>
        <end position="337"/>
    </location>
</feature>
<dbReference type="PANTHER" id="PTHR23517:SF2">
    <property type="entry name" value="MULTIDRUG RESISTANCE PROTEIN MDTH"/>
    <property type="match status" value="1"/>
</dbReference>
<name>A0A941AL44_9ACTN</name>
<dbReference type="AlphaFoldDB" id="A0A941AL44"/>
<evidence type="ECO:0000256" key="7">
    <source>
        <dbReference type="SAM" id="Phobius"/>
    </source>
</evidence>
<feature type="domain" description="Major facilitator superfamily (MFS) profile" evidence="8">
    <location>
        <begin position="21"/>
        <end position="415"/>
    </location>
</feature>
<dbReference type="PANTHER" id="PTHR23517">
    <property type="entry name" value="RESISTANCE PROTEIN MDTM, PUTATIVE-RELATED-RELATED"/>
    <property type="match status" value="1"/>
</dbReference>
<comment type="caution">
    <text evidence="9">The sequence shown here is derived from an EMBL/GenBank/DDBJ whole genome shotgun (WGS) entry which is preliminary data.</text>
</comment>
<dbReference type="RefSeq" id="WP_210159050.1">
    <property type="nucleotide sequence ID" value="NZ_JAFCNB010000023.1"/>
</dbReference>
<dbReference type="SUPFAM" id="SSF103473">
    <property type="entry name" value="MFS general substrate transporter"/>
    <property type="match status" value="1"/>
</dbReference>
<sequence>MSGTGRLTRLRAALRGPAERRQRLLARATIVNTIGMGMFLSAGTIFLIKFTGLSPAAVGAGLTIGSLIGVGAGVLIGDLADRRGSREVVIAAMVLEAVGSICLLLVDNLWTLIAVAALASIGNGGTSSARGAMIGVLAEPGKGARLRSYLRAVTNVGLAIGMLSAAVALSIDTRPAYLFLIVTDTVTFLLAAAVLSRLPHLPPTRVAKIDESAKKERKWIALRDRHYLGLTVASSVASLQYWVLVQALPVWIVFKTDAPRSAAALMLFVASIAVALMQMPATRSIDGPQSAARLITLSGPLFLVAWLLMALSAGPAEWIAVVLLLLGVLVHSLAEVWQAGGTFELSFALAQPEAQGQYQGVMGLGHAIAAAVAPVIVITLCVNGGIYGWAALGLVVSVAGFICALIERHWARSRAVPSNQEMRNQAADPASH</sequence>
<dbReference type="Proteomes" id="UP000674234">
    <property type="component" value="Unassembled WGS sequence"/>
</dbReference>
<keyword evidence="5 7" id="KW-1133">Transmembrane helix</keyword>
<feature type="transmembrane region" description="Helical" evidence="7">
    <location>
        <begin position="177"/>
        <end position="195"/>
    </location>
</feature>
<feature type="transmembrane region" description="Helical" evidence="7">
    <location>
        <begin position="386"/>
        <end position="406"/>
    </location>
</feature>
<dbReference type="GO" id="GO:0005886">
    <property type="term" value="C:plasma membrane"/>
    <property type="evidence" value="ECO:0007669"/>
    <property type="project" value="UniProtKB-SubCell"/>
</dbReference>
<feature type="transmembrane region" description="Helical" evidence="7">
    <location>
        <begin position="24"/>
        <end position="48"/>
    </location>
</feature>
<keyword evidence="10" id="KW-1185">Reference proteome</keyword>
<dbReference type="GO" id="GO:0022857">
    <property type="term" value="F:transmembrane transporter activity"/>
    <property type="evidence" value="ECO:0007669"/>
    <property type="project" value="InterPro"/>
</dbReference>
<feature type="transmembrane region" description="Helical" evidence="7">
    <location>
        <begin position="149"/>
        <end position="171"/>
    </location>
</feature>
<feature type="transmembrane region" description="Helical" evidence="7">
    <location>
        <begin position="358"/>
        <end position="380"/>
    </location>
</feature>
<evidence type="ECO:0000256" key="2">
    <source>
        <dbReference type="ARBA" id="ARBA00022448"/>
    </source>
</evidence>
<dbReference type="Gene3D" id="1.20.1250.20">
    <property type="entry name" value="MFS general substrate transporter like domains"/>
    <property type="match status" value="1"/>
</dbReference>
<dbReference type="InterPro" id="IPR011701">
    <property type="entry name" value="MFS"/>
</dbReference>
<reference evidence="9" key="1">
    <citation type="submission" date="2021-02" db="EMBL/GenBank/DDBJ databases">
        <title>Draft genome sequence of Microbispora sp. RL4-1S isolated from rice leaves in Thailand.</title>
        <authorList>
            <person name="Muangham S."/>
            <person name="Duangmal K."/>
        </authorList>
    </citation>
    <scope>NUCLEOTIDE SEQUENCE</scope>
    <source>
        <strain evidence="9">RL4-1S</strain>
    </source>
</reference>
<dbReference type="PROSITE" id="PS50850">
    <property type="entry name" value="MFS"/>
    <property type="match status" value="1"/>
</dbReference>
<dbReference type="InterPro" id="IPR036259">
    <property type="entry name" value="MFS_trans_sf"/>
</dbReference>
<evidence type="ECO:0000256" key="5">
    <source>
        <dbReference type="ARBA" id="ARBA00022989"/>
    </source>
</evidence>
<evidence type="ECO:0000313" key="9">
    <source>
        <dbReference type="EMBL" id="MBP2707786.1"/>
    </source>
</evidence>
<evidence type="ECO:0000256" key="1">
    <source>
        <dbReference type="ARBA" id="ARBA00004651"/>
    </source>
</evidence>
<feature type="transmembrane region" description="Helical" evidence="7">
    <location>
        <begin position="227"/>
        <end position="254"/>
    </location>
</feature>
<dbReference type="InterPro" id="IPR050171">
    <property type="entry name" value="MFS_Transporters"/>
</dbReference>
<accession>A0A941AL44</accession>
<keyword evidence="6 7" id="KW-0472">Membrane</keyword>
<proteinExistence type="predicted"/>
<protein>
    <submittedName>
        <fullName evidence="9">MFS transporter</fullName>
    </submittedName>
</protein>
<evidence type="ECO:0000256" key="4">
    <source>
        <dbReference type="ARBA" id="ARBA00022692"/>
    </source>
</evidence>
<dbReference type="EMBL" id="JAFCNB010000023">
    <property type="protein sequence ID" value="MBP2707786.1"/>
    <property type="molecule type" value="Genomic_DNA"/>
</dbReference>
<evidence type="ECO:0000256" key="3">
    <source>
        <dbReference type="ARBA" id="ARBA00022475"/>
    </source>
</evidence>
<keyword evidence="4 7" id="KW-0812">Transmembrane</keyword>
<evidence type="ECO:0000256" key="6">
    <source>
        <dbReference type="ARBA" id="ARBA00023136"/>
    </source>
</evidence>
<keyword evidence="2" id="KW-0813">Transport</keyword>
<keyword evidence="3" id="KW-1003">Cell membrane</keyword>
<evidence type="ECO:0000259" key="8">
    <source>
        <dbReference type="PROSITE" id="PS50850"/>
    </source>
</evidence>
<feature type="transmembrane region" description="Helical" evidence="7">
    <location>
        <begin position="260"/>
        <end position="279"/>
    </location>
</feature>
<dbReference type="Pfam" id="PF07690">
    <property type="entry name" value="MFS_1"/>
    <property type="match status" value="1"/>
</dbReference>
<comment type="subcellular location">
    <subcellularLocation>
        <location evidence="1">Cell membrane</location>
        <topology evidence="1">Multi-pass membrane protein</topology>
    </subcellularLocation>
</comment>
<dbReference type="InterPro" id="IPR020846">
    <property type="entry name" value="MFS_dom"/>
</dbReference>